<proteinExistence type="predicted"/>
<comment type="caution">
    <text evidence="1">The sequence shown here is derived from an EMBL/GenBank/DDBJ whole genome shotgun (WGS) entry which is preliminary data.</text>
</comment>
<evidence type="ECO:0000313" key="2">
    <source>
        <dbReference type="Proteomes" id="UP000749559"/>
    </source>
</evidence>
<dbReference type="Proteomes" id="UP000749559">
    <property type="component" value="Unassembled WGS sequence"/>
</dbReference>
<sequence>MGSTLKETQGRGAPTRNTIKHAHQIIKHVALKAITKKYGLKKRLGQYLGIKTLKSTDRKTEWWKVERTKKKKQQIADIVKNDIRRFYLTPEISKQLPSKKDVIKSKDGTLLHKQTMNFTIKEAYEKYISESEYDVSFTTFYRLKPVQVKKLSETSRKSCGCKACFNVALKAEAIQKLVASSNDVQVKEQKKQLTKSKSELANLVLCQYQNLPDPKCLEKSCTSCGVQNLKNHYKDLLKHGDEEVTWRCWEYIKIKDKKGGEKRIVSCQKKTTSIGNFLMNSLKTLRPCPNTCLEHHGNTNSRLNA</sequence>
<gene>
    <name evidence="1" type="ORF">OFUS_LOCUS16704</name>
</gene>
<dbReference type="OrthoDB" id="6157944at2759"/>
<name>A0A8J1TIU2_OWEFU</name>
<keyword evidence="2" id="KW-1185">Reference proteome</keyword>
<dbReference type="EMBL" id="CAIIXF020000008">
    <property type="protein sequence ID" value="CAH1791646.1"/>
    <property type="molecule type" value="Genomic_DNA"/>
</dbReference>
<dbReference type="AlphaFoldDB" id="A0A8J1TIU2"/>
<accession>A0A8J1TIU2</accession>
<reference evidence="1" key="1">
    <citation type="submission" date="2022-03" db="EMBL/GenBank/DDBJ databases">
        <authorList>
            <person name="Martin C."/>
        </authorList>
    </citation>
    <scope>NUCLEOTIDE SEQUENCE</scope>
</reference>
<organism evidence="1 2">
    <name type="scientific">Owenia fusiformis</name>
    <name type="common">Polychaete worm</name>
    <dbReference type="NCBI Taxonomy" id="6347"/>
    <lineage>
        <taxon>Eukaryota</taxon>
        <taxon>Metazoa</taxon>
        <taxon>Spiralia</taxon>
        <taxon>Lophotrochozoa</taxon>
        <taxon>Annelida</taxon>
        <taxon>Polychaeta</taxon>
        <taxon>Sedentaria</taxon>
        <taxon>Canalipalpata</taxon>
        <taxon>Sabellida</taxon>
        <taxon>Oweniida</taxon>
        <taxon>Oweniidae</taxon>
        <taxon>Owenia</taxon>
    </lineage>
</organism>
<protein>
    <submittedName>
        <fullName evidence="1">Uncharacterized protein</fullName>
    </submittedName>
</protein>
<dbReference type="PANTHER" id="PTHR46601">
    <property type="entry name" value="ULP_PROTEASE DOMAIN-CONTAINING PROTEIN"/>
    <property type="match status" value="1"/>
</dbReference>
<evidence type="ECO:0000313" key="1">
    <source>
        <dbReference type="EMBL" id="CAH1791646.1"/>
    </source>
</evidence>
<dbReference type="PANTHER" id="PTHR46601:SF1">
    <property type="entry name" value="ADF-H DOMAIN-CONTAINING PROTEIN"/>
    <property type="match status" value="1"/>
</dbReference>